<feature type="signal peptide" evidence="1">
    <location>
        <begin position="1"/>
        <end position="25"/>
    </location>
</feature>
<gene>
    <name evidence="2" type="ORF">NLK58_07740</name>
</gene>
<sequence length="425" mass="45814">MRLISASKLGTVCALLGMAASPTYATELGLASSPAPGTELFDGKVEIKGAIMSSFQELEADDNAFNVADRSTDSGFNRIRFSLGFDIQVSERINAFVELSEEPNDFGTDDQFEISNDLSFINYMLTDDLTFRLGGVVTAVRNFGGYSDGAVVQGNPLIGNSPADMVTAESGFTVLGSHDIGSGFLKRVNWDATVTVPTFFEDFGGDRGYDYFFKGSLDLPMGFSVGGGYAFNDLGDQVTGDNPRPFSEVQTMGMVQGDGDNYNFPGSGAGARDTHAGLVPGLEVDVWQIGAQYEGEDIPLYARIWFGRAEDKFSFGDSSGNQTVASQATQFLQQTSEMQFYGTEASYYIMPSKLYGAVRYTLVTNESDNAGPDDELTRTQVGGGYWLNDVALVKAEYVSQQEGANSPGQIGDDWDGFMLEASVVF</sequence>
<protein>
    <recommendedName>
        <fullName evidence="4">Porin</fullName>
    </recommendedName>
</protein>
<evidence type="ECO:0000313" key="3">
    <source>
        <dbReference type="Proteomes" id="UP001475781"/>
    </source>
</evidence>
<dbReference type="SUPFAM" id="SSF56935">
    <property type="entry name" value="Porins"/>
    <property type="match status" value="1"/>
</dbReference>
<accession>A0ABZ2W5Q3</accession>
<organism evidence="2 3">
    <name type="scientific">Marinobacter metalliresistant</name>
    <dbReference type="NCBI Taxonomy" id="2961995"/>
    <lineage>
        <taxon>Bacteria</taxon>
        <taxon>Pseudomonadati</taxon>
        <taxon>Pseudomonadota</taxon>
        <taxon>Gammaproteobacteria</taxon>
        <taxon>Pseudomonadales</taxon>
        <taxon>Marinobacteraceae</taxon>
        <taxon>Marinobacter</taxon>
    </lineage>
</organism>
<evidence type="ECO:0008006" key="4">
    <source>
        <dbReference type="Google" id="ProtNLM"/>
    </source>
</evidence>
<dbReference type="InterPro" id="IPR023614">
    <property type="entry name" value="Porin_dom_sf"/>
</dbReference>
<keyword evidence="1" id="KW-0732">Signal</keyword>
<reference evidence="2 3" key="1">
    <citation type="submission" date="2022-07" db="EMBL/GenBank/DDBJ databases">
        <title>A copper resistant bacterium isolated from sediment samples of deep sea hydrothermal areas.</title>
        <authorList>
            <person name="Zeng X."/>
        </authorList>
    </citation>
    <scope>NUCLEOTIDE SEQUENCE [LARGE SCALE GENOMIC DNA]</scope>
    <source>
        <strain evidence="3">CuT 6</strain>
    </source>
</reference>
<keyword evidence="3" id="KW-1185">Reference proteome</keyword>
<dbReference type="RefSeq" id="WP_162893693.1">
    <property type="nucleotide sequence ID" value="NZ_CP101118.1"/>
</dbReference>
<evidence type="ECO:0000256" key="1">
    <source>
        <dbReference type="SAM" id="SignalP"/>
    </source>
</evidence>
<dbReference type="EMBL" id="CP101118">
    <property type="protein sequence ID" value="WZF90072.1"/>
    <property type="molecule type" value="Genomic_DNA"/>
</dbReference>
<evidence type="ECO:0000313" key="2">
    <source>
        <dbReference type="EMBL" id="WZF90072.1"/>
    </source>
</evidence>
<name>A0ABZ2W5Q3_9GAMM</name>
<proteinExistence type="predicted"/>
<feature type="chain" id="PRO_5046410153" description="Porin" evidence="1">
    <location>
        <begin position="26"/>
        <end position="425"/>
    </location>
</feature>
<dbReference type="Gene3D" id="2.40.160.10">
    <property type="entry name" value="Porin"/>
    <property type="match status" value="1"/>
</dbReference>
<dbReference type="Proteomes" id="UP001475781">
    <property type="component" value="Chromosome"/>
</dbReference>